<evidence type="ECO:0000313" key="4">
    <source>
        <dbReference type="Proteomes" id="UP001595713"/>
    </source>
</evidence>
<dbReference type="Proteomes" id="UP001595713">
    <property type="component" value="Unassembled WGS sequence"/>
</dbReference>
<comment type="caution">
    <text evidence="3">The sequence shown here is derived from an EMBL/GenBank/DDBJ whole genome shotgun (WGS) entry which is preliminary data.</text>
</comment>
<dbReference type="GO" id="GO:0004519">
    <property type="term" value="F:endonuclease activity"/>
    <property type="evidence" value="ECO:0007669"/>
    <property type="project" value="UniProtKB-KW"/>
</dbReference>
<sequence length="267" mass="29967">MGKRCTRCLETKPREQFTRQASGRLYRACTACHRPHADAPHDRAYYKSPEYKRISRQRSAERQGREWRPSGPGGKGRAAGYAVPVGLTAAQAANAAWREWVAQAPVWWLARYRVASAEARRLRANDKARRYHADNLDKCRERVKRYKNAHPDVEARWGTTRWRRAASQADGTISAAAVARVLRSRRSCPYCLAPIDAATAQLDHIIPLAAGGLHGVVNLTPCCGPCNMRKSSRPFDEWLAMLAGKVRQSAEALYEQRYGAIEQGVLL</sequence>
<evidence type="ECO:0000256" key="1">
    <source>
        <dbReference type="SAM" id="MobiDB-lite"/>
    </source>
</evidence>
<evidence type="ECO:0000259" key="2">
    <source>
        <dbReference type="SMART" id="SM00507"/>
    </source>
</evidence>
<evidence type="ECO:0000313" key="3">
    <source>
        <dbReference type="EMBL" id="MFC3579117.1"/>
    </source>
</evidence>
<name>A0ABV7STW3_9SPHN</name>
<keyword evidence="3" id="KW-0255">Endonuclease</keyword>
<dbReference type="RefSeq" id="WP_261295931.1">
    <property type="nucleotide sequence ID" value="NZ_JANQBK010000024.1"/>
</dbReference>
<dbReference type="CDD" id="cd00085">
    <property type="entry name" value="HNHc"/>
    <property type="match status" value="1"/>
</dbReference>
<keyword evidence="3" id="KW-0378">Hydrolase</keyword>
<keyword evidence="4" id="KW-1185">Reference proteome</keyword>
<accession>A0ABV7STW3</accession>
<dbReference type="Pfam" id="PF14279">
    <property type="entry name" value="HNH_5"/>
    <property type="match status" value="1"/>
</dbReference>
<feature type="compositionally biased region" description="Basic and acidic residues" evidence="1">
    <location>
        <begin position="52"/>
        <end position="68"/>
    </location>
</feature>
<protein>
    <submittedName>
        <fullName evidence="3">HNH endonuclease signature motif containing protein</fullName>
    </submittedName>
</protein>
<dbReference type="Gene3D" id="1.10.30.50">
    <property type="match status" value="1"/>
</dbReference>
<dbReference type="EMBL" id="JBHRXP010000001">
    <property type="protein sequence ID" value="MFC3579117.1"/>
    <property type="molecule type" value="Genomic_DNA"/>
</dbReference>
<dbReference type="InterPro" id="IPR029471">
    <property type="entry name" value="HNH_5"/>
</dbReference>
<organism evidence="3 4">
    <name type="scientific">Sphingomonas hylomeconis</name>
    <dbReference type="NCBI Taxonomy" id="1395958"/>
    <lineage>
        <taxon>Bacteria</taxon>
        <taxon>Pseudomonadati</taxon>
        <taxon>Pseudomonadota</taxon>
        <taxon>Alphaproteobacteria</taxon>
        <taxon>Sphingomonadales</taxon>
        <taxon>Sphingomonadaceae</taxon>
        <taxon>Sphingomonas</taxon>
    </lineage>
</organism>
<proteinExistence type="predicted"/>
<feature type="region of interest" description="Disordered" evidence="1">
    <location>
        <begin position="52"/>
        <end position="77"/>
    </location>
</feature>
<dbReference type="InterPro" id="IPR003615">
    <property type="entry name" value="HNH_nuc"/>
</dbReference>
<reference evidence="4" key="1">
    <citation type="journal article" date="2019" name="Int. J. Syst. Evol. Microbiol.">
        <title>The Global Catalogue of Microorganisms (GCM) 10K type strain sequencing project: providing services to taxonomists for standard genome sequencing and annotation.</title>
        <authorList>
            <consortium name="The Broad Institute Genomics Platform"/>
            <consortium name="The Broad Institute Genome Sequencing Center for Infectious Disease"/>
            <person name="Wu L."/>
            <person name="Ma J."/>
        </authorList>
    </citation>
    <scope>NUCLEOTIDE SEQUENCE [LARGE SCALE GENOMIC DNA]</scope>
    <source>
        <strain evidence="4">KCTC 42739</strain>
    </source>
</reference>
<gene>
    <name evidence="3" type="ORF">ACFONA_02980</name>
</gene>
<dbReference type="SMART" id="SM00507">
    <property type="entry name" value="HNHc"/>
    <property type="match status" value="1"/>
</dbReference>
<feature type="domain" description="HNH nuclease" evidence="2">
    <location>
        <begin position="177"/>
        <end position="228"/>
    </location>
</feature>
<keyword evidence="3" id="KW-0540">Nuclease</keyword>